<feature type="transmembrane region" description="Helical" evidence="6">
    <location>
        <begin position="149"/>
        <end position="168"/>
    </location>
</feature>
<dbReference type="AlphaFoldDB" id="S5XJL6"/>
<evidence type="ECO:0000259" key="7">
    <source>
        <dbReference type="Pfam" id="PF00892"/>
    </source>
</evidence>
<evidence type="ECO:0000256" key="6">
    <source>
        <dbReference type="SAM" id="Phobius"/>
    </source>
</evidence>
<keyword evidence="9" id="KW-1185">Reference proteome</keyword>
<accession>S5XJL6</accession>
<dbReference type="Proteomes" id="UP000015480">
    <property type="component" value="Chromosome"/>
</dbReference>
<dbReference type="SUPFAM" id="SSF103481">
    <property type="entry name" value="Multidrug resistance efflux transporter EmrE"/>
    <property type="match status" value="2"/>
</dbReference>
<dbReference type="InterPro" id="IPR037185">
    <property type="entry name" value="EmrE-like"/>
</dbReference>
<sequence>MSARDNLRGALVALLSMGIYTTHDVIIKHLGAEYAALQILFFTSLLSFPLLSVVLLSDPTPGPLRPKKPLWVAVRACSTMGAMICGFYAFSHLPLAQVYALLFASPLLITLLTVPFLGETVGPHRLGAVVVGLAGVLVVLRPGQSALEFAHLAAFGGACCTAMGAIALRKLGRGERRVVLLLWPILGNLVLAGVSLAFTYRPMELPHLALAGVIAFLSLCAGFLMILAYQLGEATVVAPMQYSQIIWASVYGWLFFSETMDGMTLIGSALIIASGLYILMRERGAGARATAVGARLGPG</sequence>
<dbReference type="PATRIC" id="fig|1367847.3.peg.214"/>
<name>S5XJL6_PARAH</name>
<feature type="transmembrane region" description="Helical" evidence="6">
    <location>
        <begin position="69"/>
        <end position="90"/>
    </location>
</feature>
<keyword evidence="3 6" id="KW-0812">Transmembrane</keyword>
<dbReference type="Pfam" id="PF00892">
    <property type="entry name" value="EamA"/>
    <property type="match status" value="2"/>
</dbReference>
<feature type="domain" description="EamA" evidence="7">
    <location>
        <begin position="150"/>
        <end position="278"/>
    </location>
</feature>
<evidence type="ECO:0000256" key="5">
    <source>
        <dbReference type="ARBA" id="ARBA00023136"/>
    </source>
</evidence>
<dbReference type="KEGG" id="pami:JCM7686_0268"/>
<organism evidence="8 9">
    <name type="scientific">Paracoccus aminophilus JCM 7686</name>
    <dbReference type="NCBI Taxonomy" id="1367847"/>
    <lineage>
        <taxon>Bacteria</taxon>
        <taxon>Pseudomonadati</taxon>
        <taxon>Pseudomonadota</taxon>
        <taxon>Alphaproteobacteria</taxon>
        <taxon>Rhodobacterales</taxon>
        <taxon>Paracoccaceae</taxon>
        <taxon>Paracoccus</taxon>
    </lineage>
</organism>
<dbReference type="eggNOG" id="COG0697">
    <property type="taxonomic scope" value="Bacteria"/>
</dbReference>
<dbReference type="PANTHER" id="PTHR22911:SF6">
    <property type="entry name" value="SOLUTE CARRIER FAMILY 35 MEMBER G1"/>
    <property type="match status" value="1"/>
</dbReference>
<keyword evidence="5 6" id="KW-0472">Membrane</keyword>
<evidence type="ECO:0000256" key="4">
    <source>
        <dbReference type="ARBA" id="ARBA00022989"/>
    </source>
</evidence>
<dbReference type="InterPro" id="IPR000620">
    <property type="entry name" value="EamA_dom"/>
</dbReference>
<gene>
    <name evidence="8" type="ORF">JCM7686_0268</name>
</gene>
<feature type="transmembrane region" description="Helical" evidence="6">
    <location>
        <begin position="180"/>
        <end position="200"/>
    </location>
</feature>
<feature type="transmembrane region" description="Helical" evidence="6">
    <location>
        <begin position="34"/>
        <end position="57"/>
    </location>
</feature>
<dbReference type="RefSeq" id="WP_020949019.1">
    <property type="nucleotide sequence ID" value="NC_022041.1"/>
</dbReference>
<reference evidence="8 9" key="1">
    <citation type="journal article" date="2014" name="BMC Genomics">
        <title>Architecture and functions of a multipartite genome of the methylotrophic bacterium Paracoccus aminophilus JCM 7686, containing primary and secondary chromids.</title>
        <authorList>
            <person name="Dziewit L."/>
            <person name="Czarnecki J."/>
            <person name="Wibberg D."/>
            <person name="Radlinska M."/>
            <person name="Mrozek P."/>
            <person name="Szymczak M."/>
            <person name="Schluter A."/>
            <person name="Puhler A."/>
            <person name="Bartosik D."/>
        </authorList>
    </citation>
    <scope>NUCLEOTIDE SEQUENCE [LARGE SCALE GENOMIC DNA]</scope>
    <source>
        <strain evidence="8">JCM 7686</strain>
    </source>
</reference>
<dbReference type="HOGENOM" id="CLU_032828_2_0_5"/>
<comment type="similarity">
    <text evidence="2">Belongs to the drug/metabolite transporter (DMT) superfamily. 10 TMS drug/metabolite exporter (DME) (TC 2.A.7.3) family.</text>
</comment>
<feature type="transmembrane region" description="Helical" evidence="6">
    <location>
        <begin position="206"/>
        <end position="229"/>
    </location>
</feature>
<dbReference type="EMBL" id="CP006650">
    <property type="protein sequence ID" value="AGT07379.1"/>
    <property type="molecule type" value="Genomic_DNA"/>
</dbReference>
<dbReference type="PANTHER" id="PTHR22911">
    <property type="entry name" value="ACYL-MALONYL CONDENSING ENZYME-RELATED"/>
    <property type="match status" value="1"/>
</dbReference>
<evidence type="ECO:0000313" key="9">
    <source>
        <dbReference type="Proteomes" id="UP000015480"/>
    </source>
</evidence>
<keyword evidence="4 6" id="KW-1133">Transmembrane helix</keyword>
<evidence type="ECO:0000256" key="1">
    <source>
        <dbReference type="ARBA" id="ARBA00004141"/>
    </source>
</evidence>
<evidence type="ECO:0000313" key="8">
    <source>
        <dbReference type="EMBL" id="AGT07379.1"/>
    </source>
</evidence>
<evidence type="ECO:0000256" key="2">
    <source>
        <dbReference type="ARBA" id="ARBA00009853"/>
    </source>
</evidence>
<feature type="transmembrane region" description="Helical" evidence="6">
    <location>
        <begin position="96"/>
        <end position="114"/>
    </location>
</feature>
<comment type="subcellular location">
    <subcellularLocation>
        <location evidence="1">Membrane</location>
        <topology evidence="1">Multi-pass membrane protein</topology>
    </subcellularLocation>
</comment>
<feature type="transmembrane region" description="Helical" evidence="6">
    <location>
        <begin position="126"/>
        <end position="143"/>
    </location>
</feature>
<dbReference type="STRING" id="1367847.JCM7686_0268"/>
<dbReference type="GO" id="GO:0016020">
    <property type="term" value="C:membrane"/>
    <property type="evidence" value="ECO:0007669"/>
    <property type="project" value="UniProtKB-SubCell"/>
</dbReference>
<protein>
    <recommendedName>
        <fullName evidence="7">EamA domain-containing protein</fullName>
    </recommendedName>
</protein>
<evidence type="ECO:0000256" key="3">
    <source>
        <dbReference type="ARBA" id="ARBA00022692"/>
    </source>
</evidence>
<feature type="transmembrane region" description="Helical" evidence="6">
    <location>
        <begin position="262"/>
        <end position="280"/>
    </location>
</feature>
<dbReference type="Gene3D" id="1.10.3730.20">
    <property type="match status" value="1"/>
</dbReference>
<proteinExistence type="inferred from homology"/>
<feature type="domain" description="EamA" evidence="7">
    <location>
        <begin position="8"/>
        <end position="140"/>
    </location>
</feature>